<sequence>MRVTTAKPSPVHLPLFHCRDTHIVILLQFHKNSPLQEIPSQNKKKNVTE</sequence>
<evidence type="ECO:0000313" key="1">
    <source>
        <dbReference type="EMBL" id="KZS04999.1"/>
    </source>
</evidence>
<accession>A0A164MEZ4</accession>
<proteinExistence type="predicted"/>
<protein>
    <submittedName>
        <fullName evidence="1">Uncharacterized protein</fullName>
    </submittedName>
</protein>
<name>A0A164MEZ4_9CRUS</name>
<keyword evidence="2" id="KW-1185">Reference proteome</keyword>
<reference evidence="1 2" key="1">
    <citation type="submission" date="2016-03" db="EMBL/GenBank/DDBJ databases">
        <title>EvidentialGene: Evidence-directed Construction of Genes on Genomes.</title>
        <authorList>
            <person name="Gilbert D.G."/>
            <person name="Choi J.-H."/>
            <person name="Mockaitis K."/>
            <person name="Colbourne J."/>
            <person name="Pfrender M."/>
        </authorList>
    </citation>
    <scope>NUCLEOTIDE SEQUENCE [LARGE SCALE GENOMIC DNA]</scope>
    <source>
        <strain evidence="1 2">Xinb3</strain>
        <tissue evidence="1">Complete organism</tissue>
    </source>
</reference>
<comment type="caution">
    <text evidence="1">The sequence shown here is derived from an EMBL/GenBank/DDBJ whole genome shotgun (WGS) entry which is preliminary data.</text>
</comment>
<evidence type="ECO:0000313" key="2">
    <source>
        <dbReference type="Proteomes" id="UP000076858"/>
    </source>
</evidence>
<dbReference type="Proteomes" id="UP000076858">
    <property type="component" value="Unassembled WGS sequence"/>
</dbReference>
<dbReference type="AlphaFoldDB" id="A0A164MEZ4"/>
<organism evidence="1 2">
    <name type="scientific">Daphnia magna</name>
    <dbReference type="NCBI Taxonomy" id="35525"/>
    <lineage>
        <taxon>Eukaryota</taxon>
        <taxon>Metazoa</taxon>
        <taxon>Ecdysozoa</taxon>
        <taxon>Arthropoda</taxon>
        <taxon>Crustacea</taxon>
        <taxon>Branchiopoda</taxon>
        <taxon>Diplostraca</taxon>
        <taxon>Cladocera</taxon>
        <taxon>Anomopoda</taxon>
        <taxon>Daphniidae</taxon>
        <taxon>Daphnia</taxon>
    </lineage>
</organism>
<gene>
    <name evidence="1" type="ORF">APZ42_031967</name>
</gene>
<dbReference type="EMBL" id="LRGB01003024">
    <property type="protein sequence ID" value="KZS04999.1"/>
    <property type="molecule type" value="Genomic_DNA"/>
</dbReference>